<dbReference type="Proteomes" id="UP001189429">
    <property type="component" value="Unassembled WGS sequence"/>
</dbReference>
<reference evidence="1" key="1">
    <citation type="submission" date="2023-10" db="EMBL/GenBank/DDBJ databases">
        <authorList>
            <person name="Chen Y."/>
            <person name="Shah S."/>
            <person name="Dougan E. K."/>
            <person name="Thang M."/>
            <person name="Chan C."/>
        </authorList>
    </citation>
    <scope>NUCLEOTIDE SEQUENCE [LARGE SCALE GENOMIC DNA]</scope>
</reference>
<evidence type="ECO:0000313" key="1">
    <source>
        <dbReference type="EMBL" id="CAK0887222.1"/>
    </source>
</evidence>
<feature type="non-terminal residue" evidence="1">
    <location>
        <position position="205"/>
    </location>
</feature>
<name>A0ABN9WNW9_9DINO</name>
<keyword evidence="2" id="KW-1185">Reference proteome</keyword>
<protein>
    <submittedName>
        <fullName evidence="1">Uncharacterized protein</fullName>
    </submittedName>
</protein>
<comment type="caution">
    <text evidence="1">The sequence shown here is derived from an EMBL/GenBank/DDBJ whole genome shotgun (WGS) entry which is preliminary data.</text>
</comment>
<evidence type="ECO:0000313" key="2">
    <source>
        <dbReference type="Proteomes" id="UP001189429"/>
    </source>
</evidence>
<organism evidence="1 2">
    <name type="scientific">Prorocentrum cordatum</name>
    <dbReference type="NCBI Taxonomy" id="2364126"/>
    <lineage>
        <taxon>Eukaryota</taxon>
        <taxon>Sar</taxon>
        <taxon>Alveolata</taxon>
        <taxon>Dinophyceae</taxon>
        <taxon>Prorocentrales</taxon>
        <taxon>Prorocentraceae</taxon>
        <taxon>Prorocentrum</taxon>
    </lineage>
</organism>
<gene>
    <name evidence="1" type="ORF">PCOR1329_LOCUS68340</name>
</gene>
<proteinExistence type="predicted"/>
<dbReference type="EMBL" id="CAUYUJ010018911">
    <property type="protein sequence ID" value="CAK0887222.1"/>
    <property type="molecule type" value="Genomic_DNA"/>
</dbReference>
<feature type="non-terminal residue" evidence="1">
    <location>
        <position position="1"/>
    </location>
</feature>
<sequence length="205" mass="22124">GLDNVLVLSPTMSASALQGAVDSISQEMDQDASGAYGSYERGQFGVRRRAILLLPGDYGDLRVPVSWYTTVSGVGLQPSEVLVRGVSSEDAYPGSKRGSLENFWKGVEGLTLKEGSTLWSISQGASLRRCVVRGDLWLSETDEEHGADGENRHYASGGFLSDLRVQGTVHWGMQQQFFYRSSTFGGVEYRAAGQSMVFVGVEGAP</sequence>
<accession>A0ABN9WNW9</accession>